<evidence type="ECO:0008006" key="7">
    <source>
        <dbReference type="Google" id="ProtNLM"/>
    </source>
</evidence>
<comment type="cofactor">
    <cofactor evidence="3">
        <name>heme</name>
        <dbReference type="ChEBI" id="CHEBI:30413"/>
    </cofactor>
</comment>
<keyword evidence="6" id="KW-1185">Reference proteome</keyword>
<dbReference type="GO" id="GO:0033075">
    <property type="term" value="P:isoquinoline alkaloid biosynthetic process"/>
    <property type="evidence" value="ECO:0007669"/>
    <property type="project" value="UniProtKB-ARBA"/>
</dbReference>
<keyword evidence="4" id="KW-0560">Oxidoreductase</keyword>
<dbReference type="GO" id="GO:0016705">
    <property type="term" value="F:oxidoreductase activity, acting on paired donors, with incorporation or reduction of molecular oxygen"/>
    <property type="evidence" value="ECO:0007669"/>
    <property type="project" value="InterPro"/>
</dbReference>
<dbReference type="GO" id="GO:0016125">
    <property type="term" value="P:sterol metabolic process"/>
    <property type="evidence" value="ECO:0007669"/>
    <property type="project" value="TreeGrafter"/>
</dbReference>
<feature type="non-terminal residue" evidence="5">
    <location>
        <position position="1"/>
    </location>
</feature>
<proteinExistence type="inferred from homology"/>
<dbReference type="InterPro" id="IPR001128">
    <property type="entry name" value="Cyt_P450"/>
</dbReference>
<evidence type="ECO:0000256" key="1">
    <source>
        <dbReference type="ARBA" id="ARBA00022723"/>
    </source>
</evidence>
<reference evidence="5" key="1">
    <citation type="submission" date="2022-04" db="EMBL/GenBank/DDBJ databases">
        <title>A functionally conserved STORR gene fusion in Papaver species that diverged 16.8 million years ago.</title>
        <authorList>
            <person name="Catania T."/>
        </authorList>
    </citation>
    <scope>NUCLEOTIDE SEQUENCE</scope>
    <source>
        <strain evidence="5">S-188037</strain>
    </source>
</reference>
<dbReference type="SUPFAM" id="SSF48264">
    <property type="entry name" value="Cytochrome P450"/>
    <property type="match status" value="1"/>
</dbReference>
<evidence type="ECO:0000256" key="3">
    <source>
        <dbReference type="PIRSR" id="PIRSR602401-1"/>
    </source>
</evidence>
<dbReference type="PANTHER" id="PTHR24286">
    <property type="entry name" value="CYTOCHROME P450 26"/>
    <property type="match status" value="1"/>
</dbReference>
<evidence type="ECO:0000256" key="2">
    <source>
        <dbReference type="ARBA" id="ARBA00023004"/>
    </source>
</evidence>
<keyword evidence="2 3" id="KW-0408">Iron</keyword>
<dbReference type="PANTHER" id="PTHR24286:SF381">
    <property type="entry name" value="BETA-AMYRIN 28-OXIDASE"/>
    <property type="match status" value="1"/>
</dbReference>
<dbReference type="GO" id="GO:0005506">
    <property type="term" value="F:iron ion binding"/>
    <property type="evidence" value="ECO:0007669"/>
    <property type="project" value="InterPro"/>
</dbReference>
<feature type="binding site" description="axial binding residue" evidence="3">
    <location>
        <position position="46"/>
    </location>
    <ligand>
        <name>heme</name>
        <dbReference type="ChEBI" id="CHEBI:30413"/>
    </ligand>
    <ligandPart>
        <name>Fe</name>
        <dbReference type="ChEBI" id="CHEBI:18248"/>
    </ligandPart>
</feature>
<dbReference type="Proteomes" id="UP001202328">
    <property type="component" value="Unassembled WGS sequence"/>
</dbReference>
<comment type="similarity">
    <text evidence="4">Belongs to the cytochrome P450 family.</text>
</comment>
<comment type="caution">
    <text evidence="5">The sequence shown here is derived from an EMBL/GenBank/DDBJ whole genome shotgun (WGS) entry which is preliminary data.</text>
</comment>
<organism evidence="5 6">
    <name type="scientific">Papaver atlanticum</name>
    <dbReference type="NCBI Taxonomy" id="357466"/>
    <lineage>
        <taxon>Eukaryota</taxon>
        <taxon>Viridiplantae</taxon>
        <taxon>Streptophyta</taxon>
        <taxon>Embryophyta</taxon>
        <taxon>Tracheophyta</taxon>
        <taxon>Spermatophyta</taxon>
        <taxon>Magnoliopsida</taxon>
        <taxon>Ranunculales</taxon>
        <taxon>Papaveraceae</taxon>
        <taxon>Papaveroideae</taxon>
        <taxon>Papaver</taxon>
    </lineage>
</organism>
<dbReference type="PROSITE" id="PS00086">
    <property type="entry name" value="CYTOCHROME_P450"/>
    <property type="match status" value="1"/>
</dbReference>
<gene>
    <name evidence="5" type="ORF">MKW98_003933</name>
</gene>
<dbReference type="InterPro" id="IPR017972">
    <property type="entry name" value="Cyt_P450_CS"/>
</dbReference>
<keyword evidence="4" id="KW-0503">Monooxygenase</keyword>
<dbReference type="AlphaFoldDB" id="A0AAD4SLI9"/>
<keyword evidence="3 4" id="KW-0349">Heme</keyword>
<dbReference type="GO" id="GO:0020037">
    <property type="term" value="F:heme binding"/>
    <property type="evidence" value="ECO:0007669"/>
    <property type="project" value="InterPro"/>
</dbReference>
<evidence type="ECO:0000313" key="6">
    <source>
        <dbReference type="Proteomes" id="UP001202328"/>
    </source>
</evidence>
<protein>
    <recommendedName>
        <fullName evidence="7">Cytochrome P450</fullName>
    </recommendedName>
</protein>
<evidence type="ECO:0000313" key="5">
    <source>
        <dbReference type="EMBL" id="KAI3913454.1"/>
    </source>
</evidence>
<dbReference type="Gene3D" id="1.10.630.10">
    <property type="entry name" value="Cytochrome P450"/>
    <property type="match status" value="1"/>
</dbReference>
<keyword evidence="1 3" id="KW-0479">Metal-binding</keyword>
<name>A0AAD4SLI9_9MAGN</name>
<dbReference type="EMBL" id="JAJJMB010009474">
    <property type="protein sequence ID" value="KAI3913454.1"/>
    <property type="molecule type" value="Genomic_DNA"/>
</dbReference>
<sequence>LFWSQHSTHMNLDYFSEPEKFDPTRFEGKGPAPYTYVPFGGGPHICPGKDLAKLQVLVFMYHVVRKYKWESVLLDEKVLLYPFPRPTDGLPVLLQPRIVLSKEE</sequence>
<accession>A0AAD4SLI9</accession>
<dbReference type="PRINTS" id="PR00463">
    <property type="entry name" value="EP450I"/>
</dbReference>
<dbReference type="GO" id="GO:0004497">
    <property type="term" value="F:monooxygenase activity"/>
    <property type="evidence" value="ECO:0007669"/>
    <property type="project" value="UniProtKB-KW"/>
</dbReference>
<dbReference type="InterPro" id="IPR002401">
    <property type="entry name" value="Cyt_P450_E_grp-I"/>
</dbReference>
<dbReference type="InterPro" id="IPR036396">
    <property type="entry name" value="Cyt_P450_sf"/>
</dbReference>
<dbReference type="Pfam" id="PF00067">
    <property type="entry name" value="p450"/>
    <property type="match status" value="1"/>
</dbReference>
<evidence type="ECO:0000256" key="4">
    <source>
        <dbReference type="RuleBase" id="RU000461"/>
    </source>
</evidence>